<evidence type="ECO:0000313" key="2">
    <source>
        <dbReference type="EMBL" id="MCL1123093.1"/>
    </source>
</evidence>
<keyword evidence="3" id="KW-1185">Reference proteome</keyword>
<evidence type="ECO:0000313" key="3">
    <source>
        <dbReference type="Proteomes" id="UP001203423"/>
    </source>
</evidence>
<feature type="signal peptide" evidence="1">
    <location>
        <begin position="1"/>
        <end position="18"/>
    </location>
</feature>
<dbReference type="EMBL" id="JAKIKS010000002">
    <property type="protein sequence ID" value="MCL1123093.1"/>
    <property type="molecule type" value="Genomic_DNA"/>
</dbReference>
<name>A0ABT0L5X8_9GAMM</name>
<gene>
    <name evidence="2" type="ORF">L2764_01010</name>
</gene>
<reference evidence="2 3" key="1">
    <citation type="submission" date="2022-01" db="EMBL/GenBank/DDBJ databases">
        <title>Whole genome-based taxonomy of the Shewanellaceae.</title>
        <authorList>
            <person name="Martin-Rodriguez A.J."/>
        </authorList>
    </citation>
    <scope>NUCLEOTIDE SEQUENCE [LARGE SCALE GENOMIC DNA]</scope>
    <source>
        <strain evidence="2 3">DSM 17177</strain>
    </source>
</reference>
<dbReference type="RefSeq" id="WP_248938380.1">
    <property type="nucleotide sequence ID" value="NZ_JAKIKS010000002.1"/>
</dbReference>
<protein>
    <submittedName>
        <fullName evidence="2">Uncharacterized protein</fullName>
    </submittedName>
</protein>
<comment type="caution">
    <text evidence="2">The sequence shown here is derived from an EMBL/GenBank/DDBJ whole genome shotgun (WGS) entry which is preliminary data.</text>
</comment>
<accession>A0ABT0L5X8</accession>
<organism evidence="2 3">
    <name type="scientific">Shewanella surugensis</name>
    <dbReference type="NCBI Taxonomy" id="212020"/>
    <lineage>
        <taxon>Bacteria</taxon>
        <taxon>Pseudomonadati</taxon>
        <taxon>Pseudomonadota</taxon>
        <taxon>Gammaproteobacteria</taxon>
        <taxon>Alteromonadales</taxon>
        <taxon>Shewanellaceae</taxon>
        <taxon>Shewanella</taxon>
    </lineage>
</organism>
<feature type="chain" id="PRO_5045091286" evidence="1">
    <location>
        <begin position="19"/>
        <end position="139"/>
    </location>
</feature>
<dbReference type="Proteomes" id="UP001203423">
    <property type="component" value="Unassembled WGS sequence"/>
</dbReference>
<keyword evidence="1" id="KW-0732">Signal</keyword>
<evidence type="ECO:0000256" key="1">
    <source>
        <dbReference type="SAM" id="SignalP"/>
    </source>
</evidence>
<proteinExistence type="predicted"/>
<sequence>MKLLFSLFLFVCIVGQTAAESCSMPKSFTGLTLLIRVDGNYSPENPMAGTLQEMTFNRLNYKSTIMNTRESVEGSYRYTHLDTNLGQLNMREGVGDDLSLYTETFVCETNTTGYFIFSQTKGTIKPDVRQNTGIYVIRK</sequence>